<keyword evidence="1" id="KW-0812">Transmembrane</keyword>
<dbReference type="EMBL" id="MIEK01000056">
    <property type="protein sequence ID" value="OEH81284.1"/>
    <property type="molecule type" value="Genomic_DNA"/>
</dbReference>
<keyword evidence="3" id="KW-1185">Reference proteome</keyword>
<feature type="transmembrane region" description="Helical" evidence="1">
    <location>
        <begin position="173"/>
        <end position="192"/>
    </location>
</feature>
<dbReference type="Proteomes" id="UP000095256">
    <property type="component" value="Unassembled WGS sequence"/>
</dbReference>
<evidence type="ECO:0000256" key="1">
    <source>
        <dbReference type="SAM" id="Phobius"/>
    </source>
</evidence>
<feature type="transmembrane region" description="Helical" evidence="1">
    <location>
        <begin position="97"/>
        <end position="116"/>
    </location>
</feature>
<gene>
    <name evidence="2" type="ORF">BCR26_05330</name>
</gene>
<feature type="transmembrane region" description="Helical" evidence="1">
    <location>
        <begin position="147"/>
        <end position="166"/>
    </location>
</feature>
<dbReference type="STRING" id="762845.BCR26_05330"/>
<sequence length="227" mass="26419">MFLDHTAKIISFQPPIIAAVPYESTNEPFYEATQAIFTVCTTLGRLAFPIFCFLLVEGFIHTSNRNKYAFRLLIFAFLSQIPYSLAFSHQLFDFRELNVFFTLLIGFLVVMGLDKFKKFSFKNVFYSIGIVALGVELAEWLQTDYGGNIDVLLIVALYLLRYNLLYKSLVGSLIILQNSFFGIFSFFILSFYNGERGKQWKYFFYLFYPVHLLLLVGIKRFIVVPYF</sequence>
<reference evidence="2 3" key="1">
    <citation type="submission" date="2016-09" db="EMBL/GenBank/DDBJ databases">
        <authorList>
            <person name="Capua I."/>
            <person name="De Benedictis P."/>
            <person name="Joannis T."/>
            <person name="Lombin L.H."/>
            <person name="Cattoli G."/>
        </authorList>
    </citation>
    <scope>NUCLEOTIDE SEQUENCE [LARGE SCALE GENOMIC DNA]</scope>
    <source>
        <strain evidence="2 3">LMG 25899</strain>
    </source>
</reference>
<comment type="caution">
    <text evidence="2">The sequence shown here is derived from an EMBL/GenBank/DDBJ whole genome shotgun (WGS) entry which is preliminary data.</text>
</comment>
<feature type="transmembrane region" description="Helical" evidence="1">
    <location>
        <begin position="204"/>
        <end position="222"/>
    </location>
</feature>
<dbReference type="Pfam" id="PF05857">
    <property type="entry name" value="TraX"/>
    <property type="match status" value="1"/>
</dbReference>
<evidence type="ECO:0008006" key="4">
    <source>
        <dbReference type="Google" id="ProtNLM"/>
    </source>
</evidence>
<dbReference type="AlphaFoldDB" id="A0A1E5KTS6"/>
<keyword evidence="1" id="KW-0472">Membrane</keyword>
<keyword evidence="1" id="KW-1133">Transmembrane helix</keyword>
<organism evidence="2 3">
    <name type="scientific">Enterococcus rivorum</name>
    <dbReference type="NCBI Taxonomy" id="762845"/>
    <lineage>
        <taxon>Bacteria</taxon>
        <taxon>Bacillati</taxon>
        <taxon>Bacillota</taxon>
        <taxon>Bacilli</taxon>
        <taxon>Lactobacillales</taxon>
        <taxon>Enterococcaceae</taxon>
        <taxon>Enterococcus</taxon>
    </lineage>
</organism>
<accession>A0A1E5KTS6</accession>
<proteinExistence type="predicted"/>
<evidence type="ECO:0000313" key="3">
    <source>
        <dbReference type="Proteomes" id="UP000095256"/>
    </source>
</evidence>
<dbReference type="InterPro" id="IPR008875">
    <property type="entry name" value="TraX"/>
</dbReference>
<protein>
    <recommendedName>
        <fullName evidence="4">Conjugal transfer protein TraX</fullName>
    </recommendedName>
</protein>
<feature type="transmembrane region" description="Helical" evidence="1">
    <location>
        <begin position="123"/>
        <end position="141"/>
    </location>
</feature>
<feature type="transmembrane region" description="Helical" evidence="1">
    <location>
        <begin position="35"/>
        <end position="56"/>
    </location>
</feature>
<name>A0A1E5KTS6_9ENTE</name>
<feature type="transmembrane region" description="Helical" evidence="1">
    <location>
        <begin position="68"/>
        <end position="85"/>
    </location>
</feature>
<evidence type="ECO:0000313" key="2">
    <source>
        <dbReference type="EMBL" id="OEH81284.1"/>
    </source>
</evidence>